<accession>X1D439</accession>
<dbReference type="EMBL" id="BART01022720">
    <property type="protein sequence ID" value="GAG99897.1"/>
    <property type="molecule type" value="Genomic_DNA"/>
</dbReference>
<evidence type="ECO:0000313" key="1">
    <source>
        <dbReference type="EMBL" id="GAG99897.1"/>
    </source>
</evidence>
<comment type="caution">
    <text evidence="1">The sequence shown here is derived from an EMBL/GenBank/DDBJ whole genome shotgun (WGS) entry which is preliminary data.</text>
</comment>
<name>X1D439_9ZZZZ</name>
<reference evidence="1" key="1">
    <citation type="journal article" date="2014" name="Front. Microbiol.">
        <title>High frequency of phylogenetically diverse reductive dehalogenase-homologous genes in deep subseafloor sedimentary metagenomes.</title>
        <authorList>
            <person name="Kawai M."/>
            <person name="Futagami T."/>
            <person name="Toyoda A."/>
            <person name="Takaki Y."/>
            <person name="Nishi S."/>
            <person name="Hori S."/>
            <person name="Arai W."/>
            <person name="Tsubouchi T."/>
            <person name="Morono Y."/>
            <person name="Uchiyama I."/>
            <person name="Ito T."/>
            <person name="Fujiyama A."/>
            <person name="Inagaki F."/>
            <person name="Takami H."/>
        </authorList>
    </citation>
    <scope>NUCLEOTIDE SEQUENCE</scope>
    <source>
        <strain evidence="1">Expedition CK06-06</strain>
    </source>
</reference>
<organism evidence="1">
    <name type="scientific">marine sediment metagenome</name>
    <dbReference type="NCBI Taxonomy" id="412755"/>
    <lineage>
        <taxon>unclassified sequences</taxon>
        <taxon>metagenomes</taxon>
        <taxon>ecological metagenomes</taxon>
    </lineage>
</organism>
<dbReference type="AlphaFoldDB" id="X1D439"/>
<gene>
    <name evidence="1" type="ORF">S01H4_41530</name>
</gene>
<protein>
    <submittedName>
        <fullName evidence="1">Uncharacterized protein</fullName>
    </submittedName>
</protein>
<feature type="non-terminal residue" evidence="1">
    <location>
        <position position="57"/>
    </location>
</feature>
<proteinExistence type="predicted"/>
<sequence>MKIIKRSPVPDSLHRIFMTSKALRKMSITYMKLGMHGLAKAAIVECYETENSFFVKV</sequence>